<evidence type="ECO:0000313" key="4">
    <source>
        <dbReference type="EMBL" id="PZW22861.1"/>
    </source>
</evidence>
<reference evidence="4 5" key="1">
    <citation type="submission" date="2018-06" db="EMBL/GenBank/DDBJ databases">
        <title>Genomic Encyclopedia of Archaeal and Bacterial Type Strains, Phase II (KMG-II): from individual species to whole genera.</title>
        <authorList>
            <person name="Goeker M."/>
        </authorList>
    </citation>
    <scope>NUCLEOTIDE SEQUENCE [LARGE SCALE GENOMIC DNA]</scope>
    <source>
        <strain evidence="4 5">ATCC BAA-1881</strain>
    </source>
</reference>
<gene>
    <name evidence="4" type="ORF">EI42_05312</name>
</gene>
<dbReference type="RefSeq" id="WP_170142920.1">
    <property type="nucleotide sequence ID" value="NZ_BIFX01000001.1"/>
</dbReference>
<feature type="compositionally biased region" description="Polar residues" evidence="1">
    <location>
        <begin position="584"/>
        <end position="594"/>
    </location>
</feature>
<accession>A0A326UC55</accession>
<dbReference type="Pfam" id="PF13032">
    <property type="entry name" value="RNaseH_pPIWI_RE"/>
    <property type="match status" value="1"/>
</dbReference>
<dbReference type="Proteomes" id="UP000248806">
    <property type="component" value="Unassembled WGS sequence"/>
</dbReference>
<evidence type="ECO:0000256" key="1">
    <source>
        <dbReference type="SAM" id="MobiDB-lite"/>
    </source>
</evidence>
<evidence type="ECO:0000313" key="5">
    <source>
        <dbReference type="Proteomes" id="UP000248806"/>
    </source>
</evidence>
<protein>
    <submittedName>
        <fullName evidence="4">Uncharacterized protein DUF3893</fullName>
    </submittedName>
</protein>
<proteinExistence type="predicted"/>
<sequence>MDKFSSIVPLRFRIDESYLRDLAVSFSPFAYEQDCKDFLAKMQHYQTKKGRDRNLPYRRLNTVLTALAPTLAHPFLSHRNVDTGNYERQMLIIGTEKKDRPTPEQISDLVYEWGKQWGQDQFRDIVEKGVGKDVYKQFLDRLQQPLQRWYETDAALLFRDLNKGTQLGYQAIPSLFASLMAGKESNIHGRKVSWRLMQDGMYGLAVVSEPFLASYTDRKGNICEGTFAYKLEFRLQTQVGSPHRWIHLYIRCTRYVDKKITRVNYMRDVSVRVGVHQPRLAGWGWSPTLVSLPLTGGSNSPRWDDHLVELLSAMKARDLVSPAVILREPQKYRAASEQTGYDQYYVVYAEGFRPYHKIKTGFDFAEIQEVAESVSEILGLEISCGQTLVSDMPNSRMYLNELPPSMFDIGDFQKKQFLRKTYRQTKDENKRLNQMERQKIVYQALQRATGNQMVCIFLCWQNSLTKRILEQEIRNALFLDADMPLPETVRIIVPSQPIPDDLVQPLDPGSLDPQKRFNKLSAEERHEFNQEWKKQMQKAFRDKARAWETYLRTLLPEASGYRLALIELTPMEKKQSSKQQMSSNGTTDDNPHASQNVKGAVRWACNKLDIASQVIFPLKVDGDGHVDKAEAARASNSVLDLIYRQTGLVYGAPVELYAKAGIAQEQAKQLSVIGLYKLRKNLPVAINYPIAVRYRHDGTFQVLLPDSSLQWLPLIDARKVLGEVFMRGKKDKIALEPADQAQFAARIFTEAYHVPTLVLLEATDWRNYNVLPQFSNAMQVKDRLDLSHVKACGRIYTPEDLPYLRIIRLRTVGSSGETPQYFPVVFDEEGEMEEGQDFKQLTGFIDKQAESPFFHYFSIGKLPITSKDQNRKNLYKMDEGGGIAFKHQTMVEMVPFFLQKGDDPLAWCRIPHFLRIHPAWGGGNITLPYPLHLAACMLDDQICMLEHVTG</sequence>
<dbReference type="AlphaFoldDB" id="A0A326UC55"/>
<keyword evidence="5" id="KW-1185">Reference proteome</keyword>
<organism evidence="4 5">
    <name type="scientific">Thermosporothrix hazakensis</name>
    <dbReference type="NCBI Taxonomy" id="644383"/>
    <lineage>
        <taxon>Bacteria</taxon>
        <taxon>Bacillati</taxon>
        <taxon>Chloroflexota</taxon>
        <taxon>Ktedonobacteria</taxon>
        <taxon>Ktedonobacterales</taxon>
        <taxon>Thermosporotrichaceae</taxon>
        <taxon>Thermosporothrix</taxon>
    </lineage>
</organism>
<dbReference type="Pfam" id="PF13111">
    <property type="entry name" value="pPIWI_RE_X"/>
    <property type="match status" value="1"/>
</dbReference>
<evidence type="ECO:0000259" key="3">
    <source>
        <dbReference type="Pfam" id="PF13111"/>
    </source>
</evidence>
<comment type="caution">
    <text evidence="4">The sequence shown here is derived from an EMBL/GenBank/DDBJ whole genome shotgun (WGS) entry which is preliminary data.</text>
</comment>
<feature type="domain" description="pPIWI-RE RNaseH" evidence="2">
    <location>
        <begin position="689"/>
        <end position="937"/>
    </location>
</feature>
<feature type="region of interest" description="Disordered" evidence="1">
    <location>
        <begin position="572"/>
        <end position="594"/>
    </location>
</feature>
<name>A0A326UC55_THEHA</name>
<evidence type="ECO:0000259" key="2">
    <source>
        <dbReference type="Pfam" id="PF13032"/>
    </source>
</evidence>
<feature type="domain" description="pPIWI-RE module N-terminal" evidence="3">
    <location>
        <begin position="12"/>
        <end position="380"/>
    </location>
</feature>
<dbReference type="EMBL" id="QKUF01000030">
    <property type="protein sequence ID" value="PZW22861.1"/>
    <property type="molecule type" value="Genomic_DNA"/>
</dbReference>
<dbReference type="InterPro" id="IPR024996">
    <property type="entry name" value="RNaseH_pPIWI_RE"/>
</dbReference>
<dbReference type="InterPro" id="IPR025085">
    <property type="entry name" value="pPIWI_RE_X"/>
</dbReference>